<evidence type="ECO:0000313" key="8">
    <source>
        <dbReference type="RefSeq" id="XP_022109061.1"/>
    </source>
</evidence>
<dbReference type="Pfam" id="PF18131">
    <property type="entry name" value="KN17_SH3"/>
    <property type="match status" value="1"/>
</dbReference>
<dbReference type="KEGG" id="aplc:110989185"/>
<name>A0A8B7ZZQ1_ACAPL</name>
<dbReference type="CTD" id="22944"/>
<feature type="compositionally biased region" description="Basic and acidic residues" evidence="5">
    <location>
        <begin position="254"/>
        <end position="273"/>
    </location>
</feature>
<dbReference type="InterPro" id="IPR041995">
    <property type="entry name" value="KOW_KIN17"/>
</dbReference>
<evidence type="ECO:0000256" key="5">
    <source>
        <dbReference type="SAM" id="MobiDB-lite"/>
    </source>
</evidence>
<dbReference type="RefSeq" id="XP_022109061.1">
    <property type="nucleotide sequence ID" value="XM_022253369.1"/>
</dbReference>
<dbReference type="GO" id="GO:0008270">
    <property type="term" value="F:zinc ion binding"/>
    <property type="evidence" value="ECO:0007669"/>
    <property type="project" value="UniProtKB-KW"/>
</dbReference>
<proteinExistence type="inferred from homology"/>
<dbReference type="Gene3D" id="1.10.10.2030">
    <property type="entry name" value="DNA/RNA-binding protein Kin17, conserved domain"/>
    <property type="match status" value="1"/>
</dbReference>
<reference evidence="8" key="1">
    <citation type="submission" date="2025-08" db="UniProtKB">
        <authorList>
            <consortium name="RefSeq"/>
        </authorList>
    </citation>
    <scope>IDENTIFICATION</scope>
</reference>
<dbReference type="InterPro" id="IPR036236">
    <property type="entry name" value="Znf_C2H2_sf"/>
</dbReference>
<dbReference type="InterPro" id="IPR038254">
    <property type="entry name" value="KIN17_WH-like_sf"/>
</dbReference>
<dbReference type="GO" id="GO:0003690">
    <property type="term" value="F:double-stranded DNA binding"/>
    <property type="evidence" value="ECO:0007669"/>
    <property type="project" value="TreeGrafter"/>
</dbReference>
<sequence length="412" mass="47253">MPKHDFLSPKAIGNRIKSKGLQKLRWFCQMCQKQCRDENGFKCHTMSESHQRQLLLFAENEEKFLDHFSEEFFDTFMELLRRRYNTRRVHCNVVYNEYIQDKQHCHMNATKWETLTEFVKWLGREGYCKVDQTEKGWFIAYIDRDPETIARQERLAKKEKLELDDEERTQKYIQRQVEKAAEGKTVQDTGQEYTELQRDEGESLVSFNLGKMATAASKTEPSNSTMTASSQLKANISKDGKTPPSWSNPLKDSAPGKKKDGNSHGKGEKRKSALDEIMEEEEKKKKAKVTHTENWLTEGIVVKITTKRLGERFYKKKGVVRMVEDLFTAVVKMMDSGAKVKVDQLHVETVIPSPGRMVLVVNGPHREQQASLVALQEETCSVSIKLHTGPLAGKTVSGIPYEDVSKLAPQDT</sequence>
<dbReference type="PANTHER" id="PTHR12805:SF0">
    <property type="entry name" value="DNA_RNA-BINDING PROTEIN KIN17"/>
    <property type="match status" value="1"/>
</dbReference>
<dbReference type="OMA" id="RMTDFIE"/>
<gene>
    <name evidence="8" type="primary">LOC110989185</name>
</gene>
<dbReference type="SMART" id="SM01253">
    <property type="entry name" value="Kin17_mid"/>
    <property type="match status" value="1"/>
</dbReference>
<dbReference type="SUPFAM" id="SSF57667">
    <property type="entry name" value="beta-beta-alpha zinc fingers"/>
    <property type="match status" value="1"/>
</dbReference>
<dbReference type="Pfam" id="PF10357">
    <property type="entry name" value="WH_KIN17"/>
    <property type="match status" value="1"/>
</dbReference>
<dbReference type="InterPro" id="IPR014722">
    <property type="entry name" value="Rib_uL2_dom2"/>
</dbReference>
<dbReference type="GeneID" id="110989185"/>
<dbReference type="Gene3D" id="2.30.30.30">
    <property type="match status" value="1"/>
</dbReference>
<dbReference type="PANTHER" id="PTHR12805">
    <property type="entry name" value="KIN17 KIN, ANTIGENIC DETERMINANT OF RECA PROTEIN HOMOLOG"/>
    <property type="match status" value="1"/>
</dbReference>
<feature type="compositionally biased region" description="Polar residues" evidence="5">
    <location>
        <begin position="216"/>
        <end position="234"/>
    </location>
</feature>
<dbReference type="FunFam" id="2.30.30.30:FF:000021">
    <property type="entry name" value="DNA/RNA-binding protein KIN17, putative"/>
    <property type="match status" value="1"/>
</dbReference>
<keyword evidence="3" id="KW-0863">Zinc-finger</keyword>
<evidence type="ECO:0000256" key="3">
    <source>
        <dbReference type="ARBA" id="ARBA00022771"/>
    </source>
</evidence>
<dbReference type="CDD" id="cd13155">
    <property type="entry name" value="KOW_KIN17"/>
    <property type="match status" value="1"/>
</dbReference>
<dbReference type="InterPro" id="IPR056767">
    <property type="entry name" value="C2H2-Znf_KIN17"/>
</dbReference>
<evidence type="ECO:0000259" key="6">
    <source>
        <dbReference type="SMART" id="SM01253"/>
    </source>
</evidence>
<evidence type="ECO:0000313" key="7">
    <source>
        <dbReference type="Proteomes" id="UP000694845"/>
    </source>
</evidence>
<dbReference type="FunFam" id="1.10.10.2030:FF:000001">
    <property type="entry name" value="DNA/RNA-binding protein KIN17, putative"/>
    <property type="match status" value="1"/>
</dbReference>
<accession>A0A8B7ZZQ1</accession>
<feature type="domain" description="DNA/RNA-binding protein Kin17 WH-like" evidence="6">
    <location>
        <begin position="52"/>
        <end position="178"/>
    </location>
</feature>
<keyword evidence="4" id="KW-0862">Zinc</keyword>
<dbReference type="Pfam" id="PF25092">
    <property type="entry name" value="SH3_KIN17_C"/>
    <property type="match status" value="1"/>
</dbReference>
<dbReference type="Gene3D" id="2.30.30.140">
    <property type="match status" value="1"/>
</dbReference>
<feature type="region of interest" description="Disordered" evidence="5">
    <location>
        <begin position="215"/>
        <end position="273"/>
    </location>
</feature>
<dbReference type="GO" id="GO:0006260">
    <property type="term" value="P:DNA replication"/>
    <property type="evidence" value="ECO:0007669"/>
    <property type="project" value="TreeGrafter"/>
</dbReference>
<dbReference type="Proteomes" id="UP000694845">
    <property type="component" value="Unplaced"/>
</dbReference>
<evidence type="ECO:0000256" key="2">
    <source>
        <dbReference type="ARBA" id="ARBA00022723"/>
    </source>
</evidence>
<protein>
    <submittedName>
        <fullName evidence="8">DNA/RNA-binding protein KIN17-like</fullName>
    </submittedName>
</protein>
<dbReference type="AlphaFoldDB" id="A0A8B7ZZQ1"/>
<dbReference type="GO" id="GO:0005634">
    <property type="term" value="C:nucleus"/>
    <property type="evidence" value="ECO:0007669"/>
    <property type="project" value="TreeGrafter"/>
</dbReference>
<keyword evidence="2" id="KW-0479">Metal-binding</keyword>
<dbReference type="InterPro" id="IPR041330">
    <property type="entry name" value="KN17_SH3"/>
</dbReference>
<dbReference type="OrthoDB" id="10266249at2759"/>
<evidence type="ECO:0000256" key="4">
    <source>
        <dbReference type="ARBA" id="ARBA00022833"/>
    </source>
</evidence>
<keyword evidence="7" id="KW-1185">Reference proteome</keyword>
<dbReference type="InterPro" id="IPR037321">
    <property type="entry name" value="KIN17-like"/>
</dbReference>
<dbReference type="InterPro" id="IPR019447">
    <property type="entry name" value="DNA/RNA-bd_Kin17_WH-like_dom"/>
</dbReference>
<dbReference type="GO" id="GO:0006974">
    <property type="term" value="P:DNA damage response"/>
    <property type="evidence" value="ECO:0007669"/>
    <property type="project" value="TreeGrafter"/>
</dbReference>
<evidence type="ECO:0000256" key="1">
    <source>
        <dbReference type="ARBA" id="ARBA00008517"/>
    </source>
</evidence>
<organism evidence="7 8">
    <name type="scientific">Acanthaster planci</name>
    <name type="common">Crown-of-thorns starfish</name>
    <dbReference type="NCBI Taxonomy" id="133434"/>
    <lineage>
        <taxon>Eukaryota</taxon>
        <taxon>Metazoa</taxon>
        <taxon>Echinodermata</taxon>
        <taxon>Eleutherozoa</taxon>
        <taxon>Asterozoa</taxon>
        <taxon>Asteroidea</taxon>
        <taxon>Valvatacea</taxon>
        <taxon>Valvatida</taxon>
        <taxon>Acanthasteridae</taxon>
        <taxon>Acanthaster</taxon>
    </lineage>
</organism>
<comment type="similarity">
    <text evidence="1">Belongs to the KIN17 family.</text>
</comment>
<dbReference type="Pfam" id="PF25095">
    <property type="entry name" value="C2H2-zf_KIN17"/>
    <property type="match status" value="1"/>
</dbReference>